<dbReference type="GO" id="GO:0005886">
    <property type="term" value="C:plasma membrane"/>
    <property type="evidence" value="ECO:0007669"/>
    <property type="project" value="TreeGrafter"/>
</dbReference>
<dbReference type="InterPro" id="IPR001482">
    <property type="entry name" value="T2SS/T4SS_dom"/>
</dbReference>
<dbReference type="PANTHER" id="PTHR30258">
    <property type="entry name" value="TYPE II SECRETION SYSTEM PROTEIN GSPE-RELATED"/>
    <property type="match status" value="1"/>
</dbReference>
<dbReference type="SUPFAM" id="SSF47729">
    <property type="entry name" value="IHF-like DNA-binding proteins"/>
    <property type="match status" value="1"/>
</dbReference>
<dbReference type="EMBL" id="MEZT01000005">
    <property type="protein sequence ID" value="OGD57132.1"/>
    <property type="molecule type" value="Genomic_DNA"/>
</dbReference>
<evidence type="ECO:0000256" key="1">
    <source>
        <dbReference type="ARBA" id="ARBA00006611"/>
    </source>
</evidence>
<protein>
    <recommendedName>
        <fullName evidence="5">Bacterial type II secretion system protein E domain-containing protein</fullName>
    </recommendedName>
</protein>
<dbReference type="PROSITE" id="PS00662">
    <property type="entry name" value="T2SP_E"/>
    <property type="match status" value="1"/>
</dbReference>
<organism evidence="6 7">
    <name type="scientific">Candidatus Berkelbacteria bacterium RBG_13_40_8</name>
    <dbReference type="NCBI Taxonomy" id="1797467"/>
    <lineage>
        <taxon>Bacteria</taxon>
        <taxon>Candidatus Berkelbacteria</taxon>
    </lineage>
</organism>
<evidence type="ECO:0000256" key="3">
    <source>
        <dbReference type="ARBA" id="ARBA00022840"/>
    </source>
</evidence>
<dbReference type="CDD" id="cd13832">
    <property type="entry name" value="IHF"/>
    <property type="match status" value="1"/>
</dbReference>
<name>A0A1F5DPS7_9BACT</name>
<evidence type="ECO:0000313" key="6">
    <source>
        <dbReference type="EMBL" id="OGD57132.1"/>
    </source>
</evidence>
<dbReference type="SUPFAM" id="SSF52540">
    <property type="entry name" value="P-loop containing nucleoside triphosphate hydrolases"/>
    <property type="match status" value="1"/>
</dbReference>
<dbReference type="InterPro" id="IPR003593">
    <property type="entry name" value="AAA+_ATPase"/>
</dbReference>
<keyword evidence="2" id="KW-0547">Nucleotide-binding</keyword>
<dbReference type="Gene3D" id="3.30.300.160">
    <property type="entry name" value="Type II secretion system, protein E, N-terminal domain"/>
    <property type="match status" value="1"/>
</dbReference>
<dbReference type="InterPro" id="IPR027417">
    <property type="entry name" value="P-loop_NTPase"/>
</dbReference>
<evidence type="ECO:0000313" key="7">
    <source>
        <dbReference type="Proteomes" id="UP000178764"/>
    </source>
</evidence>
<dbReference type="GO" id="GO:0030527">
    <property type="term" value="F:structural constituent of chromatin"/>
    <property type="evidence" value="ECO:0007669"/>
    <property type="project" value="InterPro"/>
</dbReference>
<comment type="similarity">
    <text evidence="4">Belongs to the bacterial histone-like protein family.</text>
</comment>
<dbReference type="Pfam" id="PF00216">
    <property type="entry name" value="Bac_DNA_binding"/>
    <property type="match status" value="1"/>
</dbReference>
<comment type="similarity">
    <text evidence="1">Belongs to the GSP E family.</text>
</comment>
<reference evidence="6 7" key="1">
    <citation type="journal article" date="2016" name="Nat. Commun.">
        <title>Thousands of microbial genomes shed light on interconnected biogeochemical processes in an aquifer system.</title>
        <authorList>
            <person name="Anantharaman K."/>
            <person name="Brown C.T."/>
            <person name="Hug L.A."/>
            <person name="Sharon I."/>
            <person name="Castelle C.J."/>
            <person name="Probst A.J."/>
            <person name="Thomas B.C."/>
            <person name="Singh A."/>
            <person name="Wilkins M.J."/>
            <person name="Karaoz U."/>
            <person name="Brodie E.L."/>
            <person name="Williams K.H."/>
            <person name="Hubbard S.S."/>
            <person name="Banfield J.F."/>
        </authorList>
    </citation>
    <scope>NUCLEOTIDE SEQUENCE [LARGE SCALE GENOMIC DNA]</scope>
</reference>
<dbReference type="Proteomes" id="UP000178764">
    <property type="component" value="Unassembled WGS sequence"/>
</dbReference>
<dbReference type="Gene3D" id="3.30.450.90">
    <property type="match status" value="1"/>
</dbReference>
<gene>
    <name evidence="6" type="ORF">A2V71_01710</name>
</gene>
<accession>A0A1F5DPS7</accession>
<feature type="domain" description="Bacterial type II secretion system protein E" evidence="5">
    <location>
        <begin position="430"/>
        <end position="444"/>
    </location>
</feature>
<dbReference type="Gene3D" id="3.40.50.300">
    <property type="entry name" value="P-loop containing nucleotide triphosphate hydrolases"/>
    <property type="match status" value="1"/>
</dbReference>
<comment type="caution">
    <text evidence="6">The sequence shown here is derived from an EMBL/GenBank/DDBJ whole genome shotgun (WGS) entry which is preliminary data.</text>
</comment>
<dbReference type="InterPro" id="IPR037257">
    <property type="entry name" value="T2SS_E_N_sf"/>
</dbReference>
<evidence type="ECO:0000256" key="4">
    <source>
        <dbReference type="RuleBase" id="RU003939"/>
    </source>
</evidence>
<dbReference type="CDD" id="cd01129">
    <property type="entry name" value="PulE-GspE-like"/>
    <property type="match status" value="1"/>
</dbReference>
<dbReference type="GO" id="GO:0016887">
    <property type="term" value="F:ATP hydrolysis activity"/>
    <property type="evidence" value="ECO:0007669"/>
    <property type="project" value="TreeGrafter"/>
</dbReference>
<dbReference type="Gene3D" id="4.10.520.10">
    <property type="entry name" value="IHF-like DNA-binding proteins"/>
    <property type="match status" value="1"/>
</dbReference>
<proteinExistence type="inferred from homology"/>
<keyword evidence="3" id="KW-0067">ATP-binding</keyword>
<dbReference type="InterPro" id="IPR010992">
    <property type="entry name" value="IHF-like_DNA-bd_dom_sf"/>
</dbReference>
<dbReference type="InterPro" id="IPR000119">
    <property type="entry name" value="Hist_DNA-bd"/>
</dbReference>
<evidence type="ECO:0000259" key="5">
    <source>
        <dbReference type="PROSITE" id="PS00662"/>
    </source>
</evidence>
<dbReference type="GO" id="GO:0003677">
    <property type="term" value="F:DNA binding"/>
    <property type="evidence" value="ECO:0007669"/>
    <property type="project" value="InterPro"/>
</dbReference>
<dbReference type="Pfam" id="PF05157">
    <property type="entry name" value="MshEN"/>
    <property type="match status" value="1"/>
</dbReference>
<dbReference type="Pfam" id="PF00437">
    <property type="entry name" value="T2SSE"/>
    <property type="match status" value="1"/>
</dbReference>
<dbReference type="AlphaFoldDB" id="A0A1F5DPS7"/>
<dbReference type="SMART" id="SM00411">
    <property type="entry name" value="BHL"/>
    <property type="match status" value="1"/>
</dbReference>
<dbReference type="PANTHER" id="PTHR30258:SF2">
    <property type="entry name" value="COMG OPERON PROTEIN 1"/>
    <property type="match status" value="1"/>
</dbReference>
<dbReference type="InterPro" id="IPR007831">
    <property type="entry name" value="T2SS_GspE_N"/>
</dbReference>
<dbReference type="SMART" id="SM00382">
    <property type="entry name" value="AAA"/>
    <property type="match status" value="1"/>
</dbReference>
<dbReference type="FunFam" id="3.40.50.300:FF:000398">
    <property type="entry name" value="Type IV pilus assembly ATPase PilB"/>
    <property type="match status" value="1"/>
</dbReference>
<dbReference type="SUPFAM" id="SSF160246">
    <property type="entry name" value="EspE N-terminal domain-like"/>
    <property type="match status" value="1"/>
</dbReference>
<sequence length="619" mass="68540">MTSADLIKSIKEKTGLEHDKVKKAIENFQTLIATELASGKEVQIPGFGNFVIVSYPSRTILDPRDRSKKMVTFPQNVAKFRPHPEFTAALRNADPDKAVSLETDSGVYIPYVELANMTVPKKILALIPEHMARHYQAVPISEEKDGKLVVAMIDPEDREAIEFIKKKTGKELELRISTQADLNHVLDQYSGMSGELKRIVESVEEEEVLKPKEEPKKELKQDEIVETAPAAKIIQSLVKRAVREKASDIHVEPTEEQVIVRFRVDGVLRKVIQLPIEILPALVSRVKILAGMKIDETRLPQDGRFQTVIDQSEVDFRVSTFPTVNGEKVVARILDKSAGILSLGQLGMRGSAFKTIEDNIQKSHGMILVTGPTGSGKTTTLYAVLQKLMNESVNIVTLEDPVEYRIPTINQGQVYSSIGFTFANGLRSILRQDPDIVMIGEIRDYETADMAVHAALTGHIVLSTLHTNDAAGAIPRFLDMKIEPFLINSSVNAVVGQRLCRKICESCKEPFRVDPANQAEAEKEMKSLPTNEEKPGKIQFFHGKGCANCGSSGYKGRVGIFEVFNLTNDLREMVAKRASGTELGAKAVANGMVTMKQDGILKAIDGITTIEEVWRVTKE</sequence>
<dbReference type="GO" id="GO:0005524">
    <property type="term" value="F:ATP binding"/>
    <property type="evidence" value="ECO:0007669"/>
    <property type="project" value="UniProtKB-KW"/>
</dbReference>
<evidence type="ECO:0000256" key="2">
    <source>
        <dbReference type="ARBA" id="ARBA00022741"/>
    </source>
</evidence>